<protein>
    <submittedName>
        <fullName evidence="2">Transposase</fullName>
    </submittedName>
</protein>
<keyword evidence="3" id="KW-1185">Reference proteome</keyword>
<evidence type="ECO:0000256" key="1">
    <source>
        <dbReference type="SAM" id="MobiDB-lite"/>
    </source>
</evidence>
<sequence length="188" mass="20365">MSIISALMDTTLSESPEKKHGSRAGRPNYPRELRDGLAAAAREPGVSVARLARENGINANMLYTWRRRYLAEQQAPSTSLLPVVLLSDALTQVVASSSGAPQARDMKPASPGGTIEIRIGRAVVKVDGLVDADMLRNRRLQSAARACRVDRLSPVKPFEQKRELGGGQRHDASVAGPCKAPLLKTFRK</sequence>
<dbReference type="Pfam" id="PF01527">
    <property type="entry name" value="HTH_Tnp_1"/>
    <property type="match status" value="1"/>
</dbReference>
<dbReference type="NCBIfam" id="NF047595">
    <property type="entry name" value="IS66_ISRel24_TnpA"/>
    <property type="match status" value="1"/>
</dbReference>
<dbReference type="GO" id="GO:0003677">
    <property type="term" value="F:DNA binding"/>
    <property type="evidence" value="ECO:0007669"/>
    <property type="project" value="InterPro"/>
</dbReference>
<name>A0A7Y9WRW6_9BURK</name>
<dbReference type="SUPFAM" id="SSF46689">
    <property type="entry name" value="Homeodomain-like"/>
    <property type="match status" value="1"/>
</dbReference>
<evidence type="ECO:0000313" key="3">
    <source>
        <dbReference type="Proteomes" id="UP000540929"/>
    </source>
</evidence>
<reference evidence="2 3" key="1">
    <citation type="submission" date="2020-07" db="EMBL/GenBank/DDBJ databases">
        <title>Exploring microbial biodiversity for novel pathways involved in the catabolism of aromatic compounds derived from lignin.</title>
        <authorList>
            <person name="Elkins J."/>
        </authorList>
    </citation>
    <scope>NUCLEOTIDE SEQUENCE [LARGE SCALE GENOMIC DNA]</scope>
    <source>
        <strain evidence="2 3">H2C3C</strain>
    </source>
</reference>
<dbReference type="AlphaFoldDB" id="A0A7Y9WRW6"/>
<evidence type="ECO:0000313" key="2">
    <source>
        <dbReference type="EMBL" id="NYH25994.1"/>
    </source>
</evidence>
<dbReference type="InterPro" id="IPR002514">
    <property type="entry name" value="Transposase_8"/>
</dbReference>
<dbReference type="GO" id="GO:0004803">
    <property type="term" value="F:transposase activity"/>
    <property type="evidence" value="ECO:0007669"/>
    <property type="project" value="InterPro"/>
</dbReference>
<dbReference type="GO" id="GO:0006313">
    <property type="term" value="P:DNA transposition"/>
    <property type="evidence" value="ECO:0007669"/>
    <property type="project" value="InterPro"/>
</dbReference>
<organism evidence="2 3">
    <name type="scientific">Paraburkholderia bryophila</name>
    <dbReference type="NCBI Taxonomy" id="420952"/>
    <lineage>
        <taxon>Bacteria</taxon>
        <taxon>Pseudomonadati</taxon>
        <taxon>Pseudomonadota</taxon>
        <taxon>Betaproteobacteria</taxon>
        <taxon>Burkholderiales</taxon>
        <taxon>Burkholderiaceae</taxon>
        <taxon>Paraburkholderia</taxon>
    </lineage>
</organism>
<accession>A0A7Y9WRW6</accession>
<dbReference type="InterPro" id="IPR009057">
    <property type="entry name" value="Homeodomain-like_sf"/>
</dbReference>
<gene>
    <name evidence="2" type="ORF">GGD40_005565</name>
</gene>
<dbReference type="EMBL" id="JACCAS010000002">
    <property type="protein sequence ID" value="NYH25994.1"/>
    <property type="molecule type" value="Genomic_DNA"/>
</dbReference>
<feature type="region of interest" description="Disordered" evidence="1">
    <location>
        <begin position="1"/>
        <end position="30"/>
    </location>
</feature>
<dbReference type="Proteomes" id="UP000540929">
    <property type="component" value="Unassembled WGS sequence"/>
</dbReference>
<proteinExistence type="predicted"/>
<comment type="caution">
    <text evidence="2">The sequence shown here is derived from an EMBL/GenBank/DDBJ whole genome shotgun (WGS) entry which is preliminary data.</text>
</comment>